<feature type="signal peptide" evidence="1">
    <location>
        <begin position="1"/>
        <end position="22"/>
    </location>
</feature>
<feature type="chain" id="PRO_5007499026" evidence="1">
    <location>
        <begin position="23"/>
        <end position="321"/>
    </location>
</feature>
<organism evidence="2">
    <name type="scientific">Phakopsora pachyrhizi</name>
    <name type="common">Asian soybean rust disease fungus</name>
    <dbReference type="NCBI Taxonomy" id="170000"/>
    <lineage>
        <taxon>Eukaryota</taxon>
        <taxon>Fungi</taxon>
        <taxon>Dikarya</taxon>
        <taxon>Basidiomycota</taxon>
        <taxon>Pucciniomycotina</taxon>
        <taxon>Pucciniomycetes</taxon>
        <taxon>Pucciniales</taxon>
        <taxon>Phakopsoraceae</taxon>
        <taxon>Phakopsora</taxon>
    </lineage>
</organism>
<dbReference type="AlphaFoldDB" id="A0A142KWH9"/>
<dbReference type="InterPro" id="IPR023214">
    <property type="entry name" value="HAD_sf"/>
</dbReference>
<evidence type="ECO:0000256" key="1">
    <source>
        <dbReference type="SAM" id="SignalP"/>
    </source>
</evidence>
<feature type="non-terminal residue" evidence="2">
    <location>
        <position position="1"/>
    </location>
</feature>
<name>A0A142KWH9_PHAPC</name>
<proteinExistence type="evidence at transcript level"/>
<evidence type="ECO:0000313" key="2">
    <source>
        <dbReference type="EMBL" id="AMS24299.1"/>
    </source>
</evidence>
<accession>A0A142KWH9</accession>
<reference evidence="2" key="2">
    <citation type="submission" date="2016-02" db="EMBL/GenBank/DDBJ databases">
        <authorList>
            <person name="Wen L."/>
            <person name="He K."/>
            <person name="Yang H."/>
        </authorList>
    </citation>
    <scope>NUCLEOTIDE SEQUENCE</scope>
    <source>
        <strain evidence="2">GA-05</strain>
    </source>
</reference>
<dbReference type="EMBL" id="KU695178">
    <property type="protein sequence ID" value="AMS24299.1"/>
    <property type="molecule type" value="mRNA"/>
</dbReference>
<dbReference type="Gene3D" id="3.40.50.1000">
    <property type="entry name" value="HAD superfamily/HAD-like"/>
    <property type="match status" value="1"/>
</dbReference>
<keyword evidence="1" id="KW-0732">Signal</keyword>
<protein>
    <submittedName>
        <fullName evidence="2">CSEP-28</fullName>
    </submittedName>
</protein>
<sequence length="321" mass="36351">MVFLKCMTIFIFGLLELNQIICTVEPALLNFNRIKKSYDEADVRVFMLDYDGTLPIAPKSDANYLRNLIGQLAKDDKNLVYINTARPIYYAIKEFENLKNVIIVGELGLYQAKATEEVLEAEKNNQFWIVNNDIVQSTIKRLIKSGQINNLTTFKCRMVGHGTFGGIIVTDKNLSVNEKEEIYQKVVKELREEIGDVRFQPAQGTSNDKYLTSIGVDLSGENKYRVDVSGEFINIIPKDQHKGKFVKDFMKKFVKENSGKRIFGLSIGNEDADEAMHLVMNSYGLYSALVGDLVDLQETLATFHLANEQETGQLILQLSSH</sequence>
<reference evidence="2" key="1">
    <citation type="journal article" date="2016" name="Front. Plant Sci.">
        <title>Identification of Phakopsora pachyrhizi Candidate Effectors with Virulence Activity in a Distantly Related Pathosystem.</title>
        <authorList>
            <person name="Kunjeti S.G."/>
            <person name="Iyer G."/>
            <person name="Johnson E."/>
            <person name="Li E."/>
            <person name="Broglie K.E."/>
            <person name="Rauscher G."/>
            <person name="Rairdan G.J."/>
        </authorList>
    </citation>
    <scope>NUCLEOTIDE SEQUENCE</scope>
    <source>
        <strain evidence="2">GA-05</strain>
    </source>
</reference>
<dbReference type="SUPFAM" id="SSF56784">
    <property type="entry name" value="HAD-like"/>
    <property type="match status" value="1"/>
</dbReference>
<dbReference type="InterPro" id="IPR036412">
    <property type="entry name" value="HAD-like_sf"/>
</dbReference>